<dbReference type="InterPro" id="IPR002885">
    <property type="entry name" value="PPR_rpt"/>
</dbReference>
<evidence type="ECO:0000256" key="2">
    <source>
        <dbReference type="ARBA" id="ARBA00022737"/>
    </source>
</evidence>
<sequence>MYVKFGNVGYARKVFDEMPVRNEATWNSMVSGYVKVGLYGEAIWFFREILGRGVEASGFVFASLMSACSRAGNLVLEGVQVHGFGLKVGVVNDVFVGTSVLHFYGSYGFGDEASMFFEEMPERNVVSWTSLMVGYSNNEDAREVVNAYQLMRREGVTGNQNTYATVISSCGLMGDEFLGHQVIGQVIKAGLDTNVSVANSLVSMFGSMSELDEACYIFDHMVDRDTISWNSIISAYAQNMNYEEALKCFYRMRHSHHEINSTTISSLLSACMSPDHLNTGRVMHSLVTKHGLDSNICVGNTILTMYSEAGKSKEATQFFQEMRNTDLISWNSMMACYGREGKCMEALEMFSELLRMWRPINHVTFGSALAAFSNPEFLPEGKTIHALAITVGLHENMVVGNALVTMYGNLGFMVEASRVCQSMPNRDVITWNALIGGFSENEESDNAMQAFKSMRVEGVSANYITIVNLLGAFSAPSSLMQHGTPIHAHAIVTGFDADDYVKSSLITIYAKCGDLSSSNFLFDGMEKKSSATWNAMVAANAHSGSGETGLKIFSDMRSSSVNLDHFTFSGGLAAAANLAVLGEGEQLHGLIIKYGYESNIHVINAAMDMYGKCGEMDNVVKLLPNLVNRTRMSWNILISACARHGFFQKAIETFQEMLELGPKPDHVTFVSLLSACSHGGLADEGLKYFSLMTTEFGITPGIEHCVCIIDLLGRSGRLVEAEAFIESFPVQANDLVWRSLLATCKIHNNLELGKKAAKKLLELVPTDDSAYVLYSNVCATTGKWDDVESVRNQMVSKNVKKQPACSWVKLKNKVSSFGMGDLNHPQAKQIYAKLADLKKLIKHAGYTPDTSFALHDTDDEQKEHNLWNHSERLALAFGLINSVEGSTIRIFKNLRVCGDCHTVFKFVSGILKQPIILRDPYRFHHFSKGSCSCSDFW</sequence>
<proteinExistence type="inferred from homology"/>
<dbReference type="Pfam" id="PF01535">
    <property type="entry name" value="PPR"/>
    <property type="match status" value="7"/>
</dbReference>
<feature type="repeat" description="PPR" evidence="3">
    <location>
        <begin position="630"/>
        <end position="664"/>
    </location>
</feature>
<dbReference type="PANTHER" id="PTHR47926">
    <property type="entry name" value="PENTATRICOPEPTIDE REPEAT-CONTAINING PROTEIN"/>
    <property type="match status" value="1"/>
</dbReference>
<dbReference type="GO" id="GO:0003723">
    <property type="term" value="F:RNA binding"/>
    <property type="evidence" value="ECO:0007669"/>
    <property type="project" value="InterPro"/>
</dbReference>
<accession>A0A7N0T0C5</accession>
<dbReference type="Pfam" id="PF13041">
    <property type="entry name" value="PPR_2"/>
    <property type="match status" value="3"/>
</dbReference>
<keyword evidence="6" id="KW-1185">Reference proteome</keyword>
<dbReference type="Gramene" id="Kaladp0016s0312.1.v1.1">
    <property type="protein sequence ID" value="Kaladp0016s0312.1.v1.1.CDS.1"/>
    <property type="gene ID" value="Kaladp0016s0312.v1.1"/>
</dbReference>
<dbReference type="SUPFAM" id="SSF48452">
    <property type="entry name" value="TPR-like"/>
    <property type="match status" value="1"/>
</dbReference>
<evidence type="ECO:0000313" key="6">
    <source>
        <dbReference type="Proteomes" id="UP000594263"/>
    </source>
</evidence>
<dbReference type="EnsemblPlants" id="Kaladp0016s0312.1.v1.1">
    <property type="protein sequence ID" value="Kaladp0016s0312.1.v1.1.CDS.1"/>
    <property type="gene ID" value="Kaladp0016s0312.v1.1"/>
</dbReference>
<feature type="repeat" description="PPR" evidence="3">
    <location>
        <begin position="326"/>
        <end position="356"/>
    </location>
</feature>
<dbReference type="FunFam" id="1.25.40.10:FF:000073">
    <property type="entry name" value="Pentatricopeptide repeat-containing protein chloroplastic"/>
    <property type="match status" value="1"/>
</dbReference>
<dbReference type="Pfam" id="PF20431">
    <property type="entry name" value="E_motif"/>
    <property type="match status" value="1"/>
</dbReference>
<dbReference type="OMA" id="CSLMSVC"/>
<protein>
    <recommendedName>
        <fullName evidence="4">DYW domain-containing protein</fullName>
    </recommendedName>
</protein>
<evidence type="ECO:0000256" key="3">
    <source>
        <dbReference type="PROSITE-ProRule" id="PRU00708"/>
    </source>
</evidence>
<dbReference type="Pfam" id="PF20430">
    <property type="entry name" value="Eplus_motif"/>
    <property type="match status" value="1"/>
</dbReference>
<dbReference type="FunFam" id="1.25.40.10:FF:000381">
    <property type="entry name" value="Pentatricopeptide repeat-containing protein"/>
    <property type="match status" value="1"/>
</dbReference>
<feature type="domain" description="DYW" evidence="4">
    <location>
        <begin position="845"/>
        <end position="937"/>
    </location>
</feature>
<reference evidence="5" key="1">
    <citation type="submission" date="2021-01" db="UniProtKB">
        <authorList>
            <consortium name="EnsemblPlants"/>
        </authorList>
    </citation>
    <scope>IDENTIFICATION</scope>
</reference>
<dbReference type="FunFam" id="1.25.40.10:FF:000031">
    <property type="entry name" value="Pentatricopeptide repeat-containing protein mitochondrial"/>
    <property type="match status" value="1"/>
</dbReference>
<dbReference type="Pfam" id="PF14432">
    <property type="entry name" value="DYW_deaminase"/>
    <property type="match status" value="1"/>
</dbReference>
<feature type="repeat" description="PPR" evidence="3">
    <location>
        <begin position="225"/>
        <end position="259"/>
    </location>
</feature>
<dbReference type="Gene3D" id="1.25.40.10">
    <property type="entry name" value="Tetratricopeptide repeat domain"/>
    <property type="match status" value="7"/>
</dbReference>
<dbReference type="GO" id="GO:0009451">
    <property type="term" value="P:RNA modification"/>
    <property type="evidence" value="ECO:0007669"/>
    <property type="project" value="InterPro"/>
</dbReference>
<dbReference type="InterPro" id="IPR032867">
    <property type="entry name" value="DYW_dom"/>
</dbReference>
<feature type="repeat" description="PPR" evidence="3">
    <location>
        <begin position="22"/>
        <end position="56"/>
    </location>
</feature>
<feature type="repeat" description="PPR" evidence="3">
    <location>
        <begin position="124"/>
        <end position="158"/>
    </location>
</feature>
<dbReference type="InterPro" id="IPR011990">
    <property type="entry name" value="TPR-like_helical_dom_sf"/>
</dbReference>
<dbReference type="InterPro" id="IPR046848">
    <property type="entry name" value="E_motif"/>
</dbReference>
<dbReference type="GO" id="GO:0008270">
    <property type="term" value="F:zinc ion binding"/>
    <property type="evidence" value="ECO:0007669"/>
    <property type="project" value="InterPro"/>
</dbReference>
<name>A0A7N0T0C5_KALFE</name>
<dbReference type="AlphaFoldDB" id="A0A7N0T0C5"/>
<evidence type="ECO:0000313" key="5">
    <source>
        <dbReference type="EnsemblPlants" id="Kaladp0016s0312.1.v1.1.CDS.1"/>
    </source>
</evidence>
<feature type="repeat" description="PPR" evidence="3">
    <location>
        <begin position="427"/>
        <end position="461"/>
    </location>
</feature>
<evidence type="ECO:0000259" key="4">
    <source>
        <dbReference type="Pfam" id="PF14432"/>
    </source>
</evidence>
<dbReference type="InterPro" id="IPR046849">
    <property type="entry name" value="E2_motif"/>
</dbReference>
<organism evidence="5 6">
    <name type="scientific">Kalanchoe fedtschenkoi</name>
    <name type="common">Lavender scallops</name>
    <name type="synonym">South American air plant</name>
    <dbReference type="NCBI Taxonomy" id="63787"/>
    <lineage>
        <taxon>Eukaryota</taxon>
        <taxon>Viridiplantae</taxon>
        <taxon>Streptophyta</taxon>
        <taxon>Embryophyta</taxon>
        <taxon>Tracheophyta</taxon>
        <taxon>Spermatophyta</taxon>
        <taxon>Magnoliopsida</taxon>
        <taxon>eudicotyledons</taxon>
        <taxon>Gunneridae</taxon>
        <taxon>Pentapetalae</taxon>
        <taxon>Saxifragales</taxon>
        <taxon>Crassulaceae</taxon>
        <taxon>Kalanchoe</taxon>
    </lineage>
</organism>
<dbReference type="Proteomes" id="UP000594263">
    <property type="component" value="Unplaced"/>
</dbReference>
<comment type="similarity">
    <text evidence="1">Belongs to the PPR family. PCMP-H subfamily.</text>
</comment>
<dbReference type="NCBIfam" id="TIGR00756">
    <property type="entry name" value="PPR"/>
    <property type="match status" value="5"/>
</dbReference>
<dbReference type="FunFam" id="1.25.40.10:FF:000366">
    <property type="entry name" value="Pentatricopeptide (PPR) repeat-containing protein"/>
    <property type="match status" value="1"/>
</dbReference>
<dbReference type="InterPro" id="IPR046960">
    <property type="entry name" value="PPR_At4g14850-like_plant"/>
</dbReference>
<dbReference type="PROSITE" id="PS51375">
    <property type="entry name" value="PPR"/>
    <property type="match status" value="7"/>
</dbReference>
<keyword evidence="2" id="KW-0677">Repeat</keyword>
<evidence type="ECO:0000256" key="1">
    <source>
        <dbReference type="ARBA" id="ARBA00006643"/>
    </source>
</evidence>
<dbReference type="PANTHER" id="PTHR47926:SF506">
    <property type="entry name" value="TETRATRICOPEPTIDE REPEAT-LIKE SUPERFAMILY PROTEIN ISOFORM 1"/>
    <property type="match status" value="1"/>
</dbReference>
<feature type="repeat" description="PPR" evidence="3">
    <location>
        <begin position="529"/>
        <end position="563"/>
    </location>
</feature>